<accession>A0A8S4N882</accession>
<feature type="domain" description="Tyrosine-protein kinase ephrin type A/B receptor-like" evidence="2">
    <location>
        <begin position="90"/>
        <end position="136"/>
    </location>
</feature>
<name>A0A8S4N882_OWEFU</name>
<organism evidence="3 4">
    <name type="scientific">Owenia fusiformis</name>
    <name type="common">Polychaete worm</name>
    <dbReference type="NCBI Taxonomy" id="6347"/>
    <lineage>
        <taxon>Eukaryota</taxon>
        <taxon>Metazoa</taxon>
        <taxon>Spiralia</taxon>
        <taxon>Lophotrochozoa</taxon>
        <taxon>Annelida</taxon>
        <taxon>Polychaeta</taxon>
        <taxon>Sedentaria</taxon>
        <taxon>Canalipalpata</taxon>
        <taxon>Sabellida</taxon>
        <taxon>Oweniida</taxon>
        <taxon>Oweniidae</taxon>
        <taxon>Owenia</taxon>
    </lineage>
</organism>
<dbReference type="AlphaFoldDB" id="A0A8S4N882"/>
<protein>
    <recommendedName>
        <fullName evidence="2">Tyrosine-protein kinase ephrin type A/B receptor-like domain-containing protein</fullName>
    </recommendedName>
</protein>
<feature type="transmembrane region" description="Helical" evidence="1">
    <location>
        <begin position="176"/>
        <end position="198"/>
    </location>
</feature>
<dbReference type="InterPro" id="IPR009030">
    <property type="entry name" value="Growth_fac_rcpt_cys_sf"/>
</dbReference>
<keyword evidence="1" id="KW-0812">Transmembrane</keyword>
<evidence type="ECO:0000313" key="4">
    <source>
        <dbReference type="Proteomes" id="UP000749559"/>
    </source>
</evidence>
<comment type="caution">
    <text evidence="3">The sequence shown here is derived from an EMBL/GenBank/DDBJ whole genome shotgun (WGS) entry which is preliminary data.</text>
</comment>
<dbReference type="OrthoDB" id="6158247at2759"/>
<dbReference type="Proteomes" id="UP000749559">
    <property type="component" value="Unassembled WGS sequence"/>
</dbReference>
<keyword evidence="1" id="KW-0472">Membrane</keyword>
<dbReference type="EMBL" id="CAIIXF020000002">
    <property type="protein sequence ID" value="CAH1776657.1"/>
    <property type="molecule type" value="Genomic_DNA"/>
</dbReference>
<keyword evidence="4" id="KW-1185">Reference proteome</keyword>
<proteinExistence type="predicted"/>
<dbReference type="SMART" id="SM01411">
    <property type="entry name" value="Ephrin_rec_like"/>
    <property type="match status" value="1"/>
</dbReference>
<dbReference type="PANTHER" id="PTHR46967:SF2">
    <property type="entry name" value="SUSHI, VON WILLEBRAND FACTOR TYPE A, EGF AND PENTRAXIN DOMAIN-CONTAINING PROTEIN 1-LIKE"/>
    <property type="match status" value="1"/>
</dbReference>
<gene>
    <name evidence="3" type="ORF">OFUS_LOCUS3813</name>
</gene>
<evidence type="ECO:0000313" key="3">
    <source>
        <dbReference type="EMBL" id="CAH1776657.1"/>
    </source>
</evidence>
<evidence type="ECO:0000256" key="1">
    <source>
        <dbReference type="SAM" id="Phobius"/>
    </source>
</evidence>
<sequence length="283" mass="30921">MLSENTKPDTNVAIDFVVHKSDGLSMNNLLDQMNTIGPIISAMVYNNDIFLELDGVKIFPKDANAWSDVICPHGFSAGGNGMKCAACRPGTYANDKFACVLCPMGHYQHQEQQSSCLRCPDGKITLGMGSTGVLDCYKNGTSPPDVPAIYRNDTDTEEVPITSQPPYQSPLHPSDIAIIVGVCVVAFIIISAVVACFIRIASKRTVKTTATAPNDYSQPPGAHFNPMYGGYTQETVYQNVPGPTPMQNVQIPRATITAKVEYHDGRPWDEDKFRRGSLPRIQY</sequence>
<dbReference type="SUPFAM" id="SSF57184">
    <property type="entry name" value="Growth factor receptor domain"/>
    <property type="match status" value="1"/>
</dbReference>
<keyword evidence="1" id="KW-1133">Transmembrane helix</keyword>
<dbReference type="Pfam" id="PF07699">
    <property type="entry name" value="Ephrin_rec_like"/>
    <property type="match status" value="1"/>
</dbReference>
<reference evidence="3" key="1">
    <citation type="submission" date="2022-03" db="EMBL/GenBank/DDBJ databases">
        <authorList>
            <person name="Martin C."/>
        </authorList>
    </citation>
    <scope>NUCLEOTIDE SEQUENCE</scope>
</reference>
<evidence type="ECO:0000259" key="2">
    <source>
        <dbReference type="Pfam" id="PF07699"/>
    </source>
</evidence>
<dbReference type="PANTHER" id="PTHR46967">
    <property type="entry name" value="INSULIN-LIKE GROWTH FACTOR BINDING PROTEIN,N-TERMINAL"/>
    <property type="match status" value="1"/>
</dbReference>
<dbReference type="InterPro" id="IPR011641">
    <property type="entry name" value="Tyr-kin_ephrin_A/B_rcpt-like"/>
</dbReference>
<dbReference type="Gene3D" id="2.10.50.10">
    <property type="entry name" value="Tumor Necrosis Factor Receptor, subunit A, domain 2"/>
    <property type="match status" value="1"/>
</dbReference>